<protein>
    <recommendedName>
        <fullName evidence="5">Centrosomin N-terminal motif 1 domain-containing protein</fullName>
    </recommendedName>
</protein>
<feature type="compositionally biased region" description="Polar residues" evidence="4">
    <location>
        <begin position="303"/>
        <end position="314"/>
    </location>
</feature>
<feature type="region of interest" description="Disordered" evidence="4">
    <location>
        <begin position="737"/>
        <end position="863"/>
    </location>
</feature>
<comment type="caution">
    <text evidence="6">The sequence shown here is derived from an EMBL/GenBank/DDBJ whole genome shotgun (WGS) entry which is preliminary data.</text>
</comment>
<proteinExistence type="predicted"/>
<dbReference type="GeneID" id="70186802"/>
<feature type="region of interest" description="Disordered" evidence="4">
    <location>
        <begin position="386"/>
        <end position="414"/>
    </location>
</feature>
<feature type="compositionally biased region" description="Basic and acidic residues" evidence="4">
    <location>
        <begin position="751"/>
        <end position="760"/>
    </location>
</feature>
<comment type="subcellular location">
    <subcellularLocation>
        <location evidence="1">Cytoplasm</location>
    </subcellularLocation>
</comment>
<evidence type="ECO:0000256" key="2">
    <source>
        <dbReference type="ARBA" id="ARBA00022490"/>
    </source>
</evidence>
<feature type="compositionally biased region" description="Polar residues" evidence="4">
    <location>
        <begin position="352"/>
        <end position="369"/>
    </location>
</feature>
<keyword evidence="7" id="KW-1185">Reference proteome</keyword>
<feature type="compositionally biased region" description="Polar residues" evidence="4">
    <location>
        <begin position="17"/>
        <end position="33"/>
    </location>
</feature>
<feature type="compositionally biased region" description="Polar residues" evidence="4">
    <location>
        <begin position="680"/>
        <end position="689"/>
    </location>
</feature>
<dbReference type="OrthoDB" id="10251744at2759"/>
<feature type="region of interest" description="Disordered" evidence="4">
    <location>
        <begin position="1"/>
        <end position="65"/>
    </location>
</feature>
<evidence type="ECO:0000256" key="1">
    <source>
        <dbReference type="ARBA" id="ARBA00004496"/>
    </source>
</evidence>
<dbReference type="Proteomes" id="UP000756346">
    <property type="component" value="Unassembled WGS sequence"/>
</dbReference>
<feature type="compositionally biased region" description="Low complexity" evidence="4">
    <location>
        <begin position="495"/>
        <end position="521"/>
    </location>
</feature>
<dbReference type="Pfam" id="PF07989">
    <property type="entry name" value="Cnn_1N"/>
    <property type="match status" value="1"/>
</dbReference>
<sequence>MSSLLQERLQRERQLEGSTWSRRPSDSGMSTSVGDLRDRNIRDSPVQRSSTAMGEKAAGEGVAEQGEHKGFGVKEMEQALSTLHKQNFDLKLELYHRRERQTALEGRVEELETEKAEATTTVNNLQFELDARDKAISEAVAMIVQLEARVEELTLEREMVRQVDVGGPYLHPSPNHVNDADRSMTPKPQLKHLPRMPSFLSEHSEQTENLRNVVLANRRSFVHARNISDASAAPSELNRITSPSLSVLSESSFASIYGDSSGYEYVSALPPTVKVIADSPQVAASPRRRQESIADLRSAAAGTASTSPDRSATKNGVPMHSLNQVMDVSSPLPKTRQARRPEVTPYEMGSPRPSSRGQGVMTPSPSRANDLQRYQRAVRAGRETLQHVNTSSGLPQKDHGGYHNLPPTPDTVASSVLRKHPGVATSGDSLSGQFVSNAHIHTPEWANKPTDGSRSPMRKSSADMNGQLASLTAFTSGNAMPQINTDVLIASFSATSQPQARPQSAAATSSTRARGNSWASDSDSDGGADAHSEDDLDYWMQESLKPNNPGARRGGRPVEQQRSSSPDLFSFPANSSGWQPDQIFGAQRGIGVMSSPVAALKRDPLDEMSAALNTERRVSEIQLPGPNQPPPPTPHRISSLHARTGSTDGTVFLGRKTDKLPFRSPRRFSIGGDKNRSHSMDTATQTSPPKMQPLRQHSEPGEPAKKSQYPPIAGQTTRGRLNAFFRRAGSLSMAPGALAGAATQPPASPAADRDAPRDGRCSVPPPSPRPWPVNRNLSDTMSEDLQSATPPPILRNRVPRPEFEHSPGGGVNVEAGPQPDNDDGRAKLGLEGTDVESQGDNGAPLQGKRRWLGLGRKTSVKKG</sequence>
<dbReference type="EMBL" id="JAGTJQ010000010">
    <property type="protein sequence ID" value="KAH7021314.1"/>
    <property type="molecule type" value="Genomic_DNA"/>
</dbReference>
<feature type="domain" description="Centrosomin N-terminal motif 1" evidence="5">
    <location>
        <begin position="73"/>
        <end position="139"/>
    </location>
</feature>
<evidence type="ECO:0000313" key="6">
    <source>
        <dbReference type="EMBL" id="KAH7021314.1"/>
    </source>
</evidence>
<dbReference type="InterPro" id="IPR012943">
    <property type="entry name" value="Cnn_1N"/>
</dbReference>
<dbReference type="RefSeq" id="XP_046007515.1">
    <property type="nucleotide sequence ID" value="XM_046157256.1"/>
</dbReference>
<feature type="region of interest" description="Disordered" evidence="4">
    <location>
        <begin position="642"/>
        <end position="715"/>
    </location>
</feature>
<name>A0A9P9BKJ7_9PEZI</name>
<evidence type="ECO:0000256" key="3">
    <source>
        <dbReference type="SAM" id="Coils"/>
    </source>
</evidence>
<feature type="region of interest" description="Disordered" evidence="4">
    <location>
        <begin position="440"/>
        <end position="463"/>
    </location>
</feature>
<feature type="compositionally biased region" description="Polar residues" evidence="4">
    <location>
        <begin position="777"/>
        <end position="788"/>
    </location>
</feature>
<evidence type="ECO:0000259" key="5">
    <source>
        <dbReference type="Pfam" id="PF07989"/>
    </source>
</evidence>
<dbReference type="AlphaFoldDB" id="A0A9P9BKJ7"/>
<feature type="compositionally biased region" description="Polar residues" evidence="4">
    <location>
        <begin position="560"/>
        <end position="579"/>
    </location>
</feature>
<keyword evidence="3" id="KW-0175">Coiled coil</keyword>
<feature type="coiled-coil region" evidence="3">
    <location>
        <begin position="101"/>
        <end position="163"/>
    </location>
</feature>
<feature type="compositionally biased region" description="Basic and acidic residues" evidence="4">
    <location>
        <begin position="696"/>
        <end position="705"/>
    </location>
</feature>
<dbReference type="GO" id="GO:0005815">
    <property type="term" value="C:microtubule organizing center"/>
    <property type="evidence" value="ECO:0007669"/>
    <property type="project" value="InterPro"/>
</dbReference>
<feature type="region of interest" description="Disordered" evidence="4">
    <location>
        <begin position="279"/>
        <end position="370"/>
    </location>
</feature>
<dbReference type="GO" id="GO:0005737">
    <property type="term" value="C:cytoplasm"/>
    <property type="evidence" value="ECO:0007669"/>
    <property type="project" value="UniProtKB-SubCell"/>
</dbReference>
<evidence type="ECO:0000313" key="7">
    <source>
        <dbReference type="Proteomes" id="UP000756346"/>
    </source>
</evidence>
<organism evidence="6 7">
    <name type="scientific">Microdochium trichocladiopsis</name>
    <dbReference type="NCBI Taxonomy" id="1682393"/>
    <lineage>
        <taxon>Eukaryota</taxon>
        <taxon>Fungi</taxon>
        <taxon>Dikarya</taxon>
        <taxon>Ascomycota</taxon>
        <taxon>Pezizomycotina</taxon>
        <taxon>Sordariomycetes</taxon>
        <taxon>Xylariomycetidae</taxon>
        <taxon>Xylariales</taxon>
        <taxon>Microdochiaceae</taxon>
        <taxon>Microdochium</taxon>
    </lineage>
</organism>
<gene>
    <name evidence="6" type="ORF">B0I36DRAFT_353986</name>
</gene>
<accession>A0A9P9BKJ7</accession>
<feature type="region of interest" description="Disordered" evidence="4">
    <location>
        <begin position="495"/>
        <end position="582"/>
    </location>
</feature>
<reference evidence="6" key="1">
    <citation type="journal article" date="2021" name="Nat. Commun.">
        <title>Genetic determinants of endophytism in the Arabidopsis root mycobiome.</title>
        <authorList>
            <person name="Mesny F."/>
            <person name="Miyauchi S."/>
            <person name="Thiergart T."/>
            <person name="Pickel B."/>
            <person name="Atanasova L."/>
            <person name="Karlsson M."/>
            <person name="Huettel B."/>
            <person name="Barry K.W."/>
            <person name="Haridas S."/>
            <person name="Chen C."/>
            <person name="Bauer D."/>
            <person name="Andreopoulos W."/>
            <person name="Pangilinan J."/>
            <person name="LaButti K."/>
            <person name="Riley R."/>
            <person name="Lipzen A."/>
            <person name="Clum A."/>
            <person name="Drula E."/>
            <person name="Henrissat B."/>
            <person name="Kohler A."/>
            <person name="Grigoriev I.V."/>
            <person name="Martin F.M."/>
            <person name="Hacquard S."/>
        </authorList>
    </citation>
    <scope>NUCLEOTIDE SEQUENCE</scope>
    <source>
        <strain evidence="6">MPI-CAGE-CH-0230</strain>
    </source>
</reference>
<keyword evidence="2" id="KW-0963">Cytoplasm</keyword>
<evidence type="ECO:0000256" key="4">
    <source>
        <dbReference type="SAM" id="MobiDB-lite"/>
    </source>
</evidence>